<evidence type="ECO:0000313" key="2">
    <source>
        <dbReference type="EMBL" id="KAJ5444060.1"/>
    </source>
</evidence>
<evidence type="ECO:0008006" key="4">
    <source>
        <dbReference type="Google" id="ProtNLM"/>
    </source>
</evidence>
<sequence length="522" mass="57754">MAETERPQYYENTLTPLPINPATLIETLRELREAVYNGAEIVHANEPIPDKWSSGGMFKHFPGVALAFLRLDYQSSILANQKAASTEFRQHALKRIPSGLPDMPLLPSRLSPAGSFSPITAVSLHILSAVAETNWGVDSKPSLSPEIITCLQDAVNQALKNGFIVPHGEHRMGGDEMLFGRAGLLWLLLNARVHQFSEETQTALAPVLNMIPELIRVIIEAGREGSRDFMQKHGEKDAHPLMYVWMEGHYAFGAAHGITGILPILLSCKPEEISDFMPEIGETITALCKLCTANNGHLPMALPSRGSKRPSELVQFCHGSPGILLLLGTALSNDELTRAYWHPTWDQTLYQATCRTWEEGILSKGGSLCHGISGNAWPWLLLHDAFEYHSNSIDDARREYFQRTQESAEPDGNFTQKLTPNFFLSRALAFMLHAFETRPYKTSPGTSDRDYRTPDDPYSLFEGLAGNVCAWAETCAVIQARLRKTMLSEEGASVDGDSMFQQAMRCRLGFPLIGGDGAQGML</sequence>
<dbReference type="EMBL" id="JAPVEA010000007">
    <property type="protein sequence ID" value="KAJ5444060.1"/>
    <property type="molecule type" value="Genomic_DNA"/>
</dbReference>
<reference evidence="2" key="2">
    <citation type="journal article" date="2023" name="IMA Fungus">
        <title>Comparative genomic study of the Penicillium genus elucidates a diverse pangenome and 15 lateral gene transfer events.</title>
        <authorList>
            <person name="Petersen C."/>
            <person name="Sorensen T."/>
            <person name="Nielsen M.R."/>
            <person name="Sondergaard T.E."/>
            <person name="Sorensen J.L."/>
            <person name="Fitzpatrick D.A."/>
            <person name="Frisvad J.C."/>
            <person name="Nielsen K.L."/>
        </authorList>
    </citation>
    <scope>NUCLEOTIDE SEQUENCE</scope>
    <source>
        <strain evidence="2">IBT 16125</strain>
    </source>
</reference>
<dbReference type="PANTHER" id="PTHR12736:SF7">
    <property type="entry name" value="LANC-LIKE PROTEIN 3"/>
    <property type="match status" value="1"/>
</dbReference>
<accession>A0AAD6C217</accession>
<dbReference type="SMART" id="SM01260">
    <property type="entry name" value="LANC_like"/>
    <property type="match status" value="1"/>
</dbReference>
<dbReference type="PANTHER" id="PTHR12736">
    <property type="entry name" value="LANC-LIKE PROTEIN"/>
    <property type="match status" value="1"/>
</dbReference>
<feature type="binding site" evidence="1">
    <location>
        <position position="317"/>
    </location>
    <ligand>
        <name>Zn(2+)</name>
        <dbReference type="ChEBI" id="CHEBI:29105"/>
    </ligand>
</feature>
<dbReference type="Pfam" id="PF05147">
    <property type="entry name" value="LANC_like"/>
    <property type="match status" value="1"/>
</dbReference>
<name>A0AAD6C217_9EURO</name>
<reference evidence="2" key="1">
    <citation type="submission" date="2022-12" db="EMBL/GenBank/DDBJ databases">
        <authorList>
            <person name="Petersen C."/>
        </authorList>
    </citation>
    <scope>NUCLEOTIDE SEQUENCE</scope>
    <source>
        <strain evidence="2">IBT 16125</strain>
    </source>
</reference>
<dbReference type="Proteomes" id="UP001213681">
    <property type="component" value="Unassembled WGS sequence"/>
</dbReference>
<keyword evidence="3" id="KW-1185">Reference proteome</keyword>
<protein>
    <recommendedName>
        <fullName evidence="4">Lanthionine synthetase C family protein</fullName>
    </recommendedName>
</protein>
<feature type="binding site" evidence="1">
    <location>
        <position position="370"/>
    </location>
    <ligand>
        <name>Zn(2+)</name>
        <dbReference type="ChEBI" id="CHEBI:29105"/>
    </ligand>
</feature>
<organism evidence="2 3">
    <name type="scientific">Penicillium daleae</name>
    <dbReference type="NCBI Taxonomy" id="63821"/>
    <lineage>
        <taxon>Eukaryota</taxon>
        <taxon>Fungi</taxon>
        <taxon>Dikarya</taxon>
        <taxon>Ascomycota</taxon>
        <taxon>Pezizomycotina</taxon>
        <taxon>Eurotiomycetes</taxon>
        <taxon>Eurotiomycetidae</taxon>
        <taxon>Eurotiales</taxon>
        <taxon>Aspergillaceae</taxon>
        <taxon>Penicillium</taxon>
    </lineage>
</organism>
<dbReference type="PRINTS" id="PR01950">
    <property type="entry name" value="LANCSUPER"/>
</dbReference>
<feature type="binding site" evidence="1">
    <location>
        <position position="369"/>
    </location>
    <ligand>
        <name>Zn(2+)</name>
        <dbReference type="ChEBI" id="CHEBI:29105"/>
    </ligand>
</feature>
<dbReference type="AlphaFoldDB" id="A0AAD6C217"/>
<keyword evidence="1" id="KW-0862">Zinc</keyword>
<dbReference type="GO" id="GO:0031179">
    <property type="term" value="P:peptide modification"/>
    <property type="evidence" value="ECO:0007669"/>
    <property type="project" value="InterPro"/>
</dbReference>
<evidence type="ECO:0000256" key="1">
    <source>
        <dbReference type="PIRSR" id="PIRSR607822-1"/>
    </source>
</evidence>
<dbReference type="RefSeq" id="XP_056764140.1">
    <property type="nucleotide sequence ID" value="XM_056911314.1"/>
</dbReference>
<comment type="caution">
    <text evidence="2">The sequence shown here is derived from an EMBL/GenBank/DDBJ whole genome shotgun (WGS) entry which is preliminary data.</text>
</comment>
<dbReference type="SUPFAM" id="SSF158745">
    <property type="entry name" value="LanC-like"/>
    <property type="match status" value="1"/>
</dbReference>
<keyword evidence="1" id="KW-0479">Metal-binding</keyword>
<dbReference type="GeneID" id="81601557"/>
<proteinExistence type="predicted"/>
<dbReference type="InterPro" id="IPR012341">
    <property type="entry name" value="6hp_glycosidase-like_sf"/>
</dbReference>
<dbReference type="GO" id="GO:0005975">
    <property type="term" value="P:carbohydrate metabolic process"/>
    <property type="evidence" value="ECO:0007669"/>
    <property type="project" value="InterPro"/>
</dbReference>
<dbReference type="Gene3D" id="1.50.10.10">
    <property type="match status" value="1"/>
</dbReference>
<dbReference type="GO" id="GO:0046872">
    <property type="term" value="F:metal ion binding"/>
    <property type="evidence" value="ECO:0007669"/>
    <property type="project" value="UniProtKB-KW"/>
</dbReference>
<dbReference type="GO" id="GO:0005886">
    <property type="term" value="C:plasma membrane"/>
    <property type="evidence" value="ECO:0007669"/>
    <property type="project" value="TreeGrafter"/>
</dbReference>
<dbReference type="InterPro" id="IPR007822">
    <property type="entry name" value="LANC-like"/>
</dbReference>
<dbReference type="CDD" id="cd04794">
    <property type="entry name" value="euk_LANCL"/>
    <property type="match status" value="1"/>
</dbReference>
<gene>
    <name evidence="2" type="ORF">N7458_007932</name>
</gene>
<evidence type="ECO:0000313" key="3">
    <source>
        <dbReference type="Proteomes" id="UP001213681"/>
    </source>
</evidence>